<name>A0A2V1IM17_9BACT</name>
<keyword evidence="3" id="KW-1185">Reference proteome</keyword>
<dbReference type="RefSeq" id="WP_107032620.1">
    <property type="nucleotide sequence ID" value="NZ_PUEC01000019.1"/>
</dbReference>
<keyword evidence="1" id="KW-0175">Coiled coil</keyword>
<evidence type="ECO:0000313" key="2">
    <source>
        <dbReference type="EMBL" id="PWB01686.1"/>
    </source>
</evidence>
<comment type="caution">
    <text evidence="2">The sequence shown here is derived from an EMBL/GenBank/DDBJ whole genome shotgun (WGS) entry which is preliminary data.</text>
</comment>
<gene>
    <name evidence="2" type="ORF">C5O23_09045</name>
</gene>
<reference evidence="3" key="1">
    <citation type="submission" date="2018-02" db="EMBL/GenBank/DDBJ databases">
        <authorList>
            <person name="Clavel T."/>
            <person name="Strowig T."/>
        </authorList>
    </citation>
    <scope>NUCLEOTIDE SEQUENCE [LARGE SCALE GENOMIC DNA]</scope>
    <source>
        <strain evidence="3">DSM 103720</strain>
    </source>
</reference>
<sequence>MITNKIDRYKILIRFMIESGIITSQKDLGAKMGYSKESTISQIINAKVKEPKDFIERLSGFVPDLNKSWLETGEGSMLNSETGEQNFFGDINGNDNKFSGRDMTINPPCAVGFDIDRIFIEIAAQRKLTEEAQAQTRKAQEQMDRLLTIIENLNKR</sequence>
<dbReference type="AlphaFoldDB" id="A0A2V1IM17"/>
<dbReference type="EMBL" id="PUEC01000019">
    <property type="protein sequence ID" value="PWB01686.1"/>
    <property type="molecule type" value="Genomic_DNA"/>
</dbReference>
<feature type="coiled-coil region" evidence="1">
    <location>
        <begin position="122"/>
        <end position="156"/>
    </location>
</feature>
<evidence type="ECO:0000313" key="3">
    <source>
        <dbReference type="Proteomes" id="UP000244905"/>
    </source>
</evidence>
<dbReference type="Proteomes" id="UP000244905">
    <property type="component" value="Unassembled WGS sequence"/>
</dbReference>
<dbReference type="GeneID" id="82526485"/>
<evidence type="ECO:0000256" key="1">
    <source>
        <dbReference type="SAM" id="Coils"/>
    </source>
</evidence>
<organism evidence="2 3">
    <name type="scientific">Duncaniella muris</name>
    <dbReference type="NCBI Taxonomy" id="2094150"/>
    <lineage>
        <taxon>Bacteria</taxon>
        <taxon>Pseudomonadati</taxon>
        <taxon>Bacteroidota</taxon>
        <taxon>Bacteroidia</taxon>
        <taxon>Bacteroidales</taxon>
        <taxon>Muribaculaceae</taxon>
        <taxon>Duncaniella</taxon>
    </lineage>
</organism>
<proteinExistence type="predicted"/>
<accession>A0A2V1IM17</accession>
<protein>
    <submittedName>
        <fullName evidence="2">Uncharacterized protein</fullName>
    </submittedName>
</protein>